<evidence type="ECO:0000313" key="1">
    <source>
        <dbReference type="EMBL" id="AZT37797.1"/>
    </source>
</evidence>
<dbReference type="RefSeq" id="WP_058108913.1">
    <property type="nucleotide sequence ID" value="NZ_CP034698.1"/>
</dbReference>
<dbReference type="EMBL" id="CP034709">
    <property type="protein sequence ID" value="AZT37797.1"/>
    <property type="molecule type" value="Genomic_DNA"/>
</dbReference>
<organism evidence="2">
    <name type="scientific">Salmonella enterica subsp. enterica serovar Karamoja</name>
    <dbReference type="NCBI Taxonomy" id="2500153"/>
    <lineage>
        <taxon>Bacteria</taxon>
        <taxon>Pseudomonadati</taxon>
        <taxon>Pseudomonadota</taxon>
        <taxon>Gammaproteobacteria</taxon>
        <taxon>Enterobacterales</taxon>
        <taxon>Enterobacteriaceae</taxon>
        <taxon>Salmonella</taxon>
    </lineage>
</organism>
<accession>A0A3Q9MR12</accession>
<sequence>MLKDYFARLTTDQERRVMAVEAALEIAKASVSAPSSYTGIKTEFDLKKVASEINALADAIQDALETDDDEE</sequence>
<proteinExistence type="predicted"/>
<gene>
    <name evidence="2" type="ORF">EL007_14255</name>
    <name evidence="1" type="ORF">ELZ88_14250</name>
</gene>
<dbReference type="EMBL" id="CP034698">
    <property type="protein sequence ID" value="AZT42400.1"/>
    <property type="molecule type" value="Genomic_DNA"/>
</dbReference>
<reference evidence="2" key="1">
    <citation type="submission" date="2018-12" db="EMBL/GenBank/DDBJ databases">
        <title>Complete genome sequences of twenty non-typhoidal Salmonella isolates from Rwanda.</title>
        <authorList>
            <person name="Byukusenge M."/>
            <person name="Li L."/>
            <person name="Subhashinie K."/>
            <person name="Nzayirambaho M."/>
            <person name="Kuchipudi S.V."/>
            <person name="Jayarao B.M."/>
        </authorList>
    </citation>
    <scope>NUCLEOTIDE SEQUENCE</scope>
    <source>
        <strain evidence="1">RSE21</strain>
        <strain evidence="2">RSE40</strain>
    </source>
</reference>
<name>A0A3Q9MR12_SALET</name>
<dbReference type="AlphaFoldDB" id="A0A3Q9MR12"/>
<protein>
    <submittedName>
        <fullName evidence="2">Uncharacterized protein</fullName>
    </submittedName>
</protein>
<evidence type="ECO:0000313" key="2">
    <source>
        <dbReference type="EMBL" id="AZT42400.1"/>
    </source>
</evidence>